<accession>A0A9D2JEY3</accession>
<dbReference type="Gene3D" id="3.90.550.10">
    <property type="entry name" value="Spore Coat Polysaccharide Biosynthesis Protein SpsA, Chain A"/>
    <property type="match status" value="1"/>
</dbReference>
<proteinExistence type="inferred from homology"/>
<sequence length="300" mass="33252">MRVGIIISNYNGWPDTIRCLNSLREQSCRDFRIYLVDDASTDDSAEHLQQNLQGQDVFLPQTNNLGFAAAYNLGMRRALQDGADAVLLLNNDTVCAPDMLEQLLKETPPGAVSCPKMLFMNPPDRIWFAGGALNRRTRGVTHEGGHQKDGPAYSRKKPVSFITFCCVLLPRAVIEQVGYLDETLFMYCEDVDYCTRLADAGIPLWYIPQAKLWHKAGATAGGMLSVYYITRNTLYLRCKGRAKPYRWLLGAREVTLGAGSCAVAALCGHRYGRSYGHWRGAVDFMLGKTGRIEGGRKGGG</sequence>
<evidence type="ECO:0000313" key="6">
    <source>
        <dbReference type="EMBL" id="HIZ47108.1"/>
    </source>
</evidence>
<evidence type="ECO:0000256" key="3">
    <source>
        <dbReference type="ARBA" id="ARBA00022676"/>
    </source>
</evidence>
<keyword evidence="4" id="KW-0808">Transferase</keyword>
<feature type="domain" description="Glycosyltransferase 2-like" evidence="5">
    <location>
        <begin position="5"/>
        <end position="176"/>
    </location>
</feature>
<dbReference type="GO" id="GO:0016757">
    <property type="term" value="F:glycosyltransferase activity"/>
    <property type="evidence" value="ECO:0007669"/>
    <property type="project" value="UniProtKB-KW"/>
</dbReference>
<evidence type="ECO:0000256" key="2">
    <source>
        <dbReference type="ARBA" id="ARBA00006739"/>
    </source>
</evidence>
<dbReference type="SUPFAM" id="SSF53448">
    <property type="entry name" value="Nucleotide-diphospho-sugar transferases"/>
    <property type="match status" value="1"/>
</dbReference>
<protein>
    <submittedName>
        <fullName evidence="6">Glycosyltransferase family 2 protein</fullName>
    </submittedName>
</protein>
<name>A0A9D2JEY3_9FIRM</name>
<reference evidence="6" key="2">
    <citation type="submission" date="2021-04" db="EMBL/GenBank/DDBJ databases">
        <authorList>
            <person name="Gilroy R."/>
        </authorList>
    </citation>
    <scope>NUCLEOTIDE SEQUENCE</scope>
    <source>
        <strain evidence="6">3436</strain>
    </source>
</reference>
<dbReference type="InterPro" id="IPR029044">
    <property type="entry name" value="Nucleotide-diphossugar_trans"/>
</dbReference>
<dbReference type="Pfam" id="PF00535">
    <property type="entry name" value="Glycos_transf_2"/>
    <property type="match status" value="1"/>
</dbReference>
<comment type="pathway">
    <text evidence="1">Cell wall biogenesis; cell wall polysaccharide biosynthesis.</text>
</comment>
<evidence type="ECO:0000256" key="1">
    <source>
        <dbReference type="ARBA" id="ARBA00004776"/>
    </source>
</evidence>
<dbReference type="PANTHER" id="PTHR43179:SF12">
    <property type="entry name" value="GALACTOFURANOSYLTRANSFERASE GLFT2"/>
    <property type="match status" value="1"/>
</dbReference>
<keyword evidence="3" id="KW-0328">Glycosyltransferase</keyword>
<comment type="caution">
    <text evidence="6">The sequence shown here is derived from an EMBL/GenBank/DDBJ whole genome shotgun (WGS) entry which is preliminary data.</text>
</comment>
<comment type="similarity">
    <text evidence="2">Belongs to the glycosyltransferase 2 family.</text>
</comment>
<evidence type="ECO:0000259" key="5">
    <source>
        <dbReference type="Pfam" id="PF00535"/>
    </source>
</evidence>
<gene>
    <name evidence="6" type="ORF">H9810_00105</name>
</gene>
<dbReference type="AlphaFoldDB" id="A0A9D2JEY3"/>
<dbReference type="CDD" id="cd04186">
    <property type="entry name" value="GT_2_like_c"/>
    <property type="match status" value="1"/>
</dbReference>
<organism evidence="6 7">
    <name type="scientific">Candidatus Gemmiger excrementavium</name>
    <dbReference type="NCBI Taxonomy" id="2838608"/>
    <lineage>
        <taxon>Bacteria</taxon>
        <taxon>Bacillati</taxon>
        <taxon>Bacillota</taxon>
        <taxon>Clostridia</taxon>
        <taxon>Eubacteriales</taxon>
        <taxon>Gemmiger</taxon>
    </lineage>
</organism>
<evidence type="ECO:0000256" key="4">
    <source>
        <dbReference type="ARBA" id="ARBA00022679"/>
    </source>
</evidence>
<dbReference type="Proteomes" id="UP000824031">
    <property type="component" value="Unassembled WGS sequence"/>
</dbReference>
<dbReference type="PANTHER" id="PTHR43179">
    <property type="entry name" value="RHAMNOSYLTRANSFERASE WBBL"/>
    <property type="match status" value="1"/>
</dbReference>
<dbReference type="EMBL" id="DXBO01000005">
    <property type="protein sequence ID" value="HIZ47108.1"/>
    <property type="molecule type" value="Genomic_DNA"/>
</dbReference>
<reference evidence="6" key="1">
    <citation type="journal article" date="2021" name="PeerJ">
        <title>Extensive microbial diversity within the chicken gut microbiome revealed by metagenomics and culture.</title>
        <authorList>
            <person name="Gilroy R."/>
            <person name="Ravi A."/>
            <person name="Getino M."/>
            <person name="Pursley I."/>
            <person name="Horton D.L."/>
            <person name="Alikhan N.F."/>
            <person name="Baker D."/>
            <person name="Gharbi K."/>
            <person name="Hall N."/>
            <person name="Watson M."/>
            <person name="Adriaenssens E.M."/>
            <person name="Foster-Nyarko E."/>
            <person name="Jarju S."/>
            <person name="Secka A."/>
            <person name="Antonio M."/>
            <person name="Oren A."/>
            <person name="Chaudhuri R.R."/>
            <person name="La Ragione R."/>
            <person name="Hildebrand F."/>
            <person name="Pallen M.J."/>
        </authorList>
    </citation>
    <scope>NUCLEOTIDE SEQUENCE</scope>
    <source>
        <strain evidence="6">3436</strain>
    </source>
</reference>
<dbReference type="InterPro" id="IPR001173">
    <property type="entry name" value="Glyco_trans_2-like"/>
</dbReference>
<evidence type="ECO:0000313" key="7">
    <source>
        <dbReference type="Proteomes" id="UP000824031"/>
    </source>
</evidence>